<dbReference type="PANTHER" id="PTHR43377">
    <property type="entry name" value="BILIVERDIN REDUCTASE A"/>
    <property type="match status" value="1"/>
</dbReference>
<organism evidence="4 5">
    <name type="scientific">Poriferisphaera corsica</name>
    <dbReference type="NCBI Taxonomy" id="2528020"/>
    <lineage>
        <taxon>Bacteria</taxon>
        <taxon>Pseudomonadati</taxon>
        <taxon>Planctomycetota</taxon>
        <taxon>Phycisphaerae</taxon>
        <taxon>Phycisphaerales</taxon>
        <taxon>Phycisphaeraceae</taxon>
        <taxon>Poriferisphaera</taxon>
    </lineage>
</organism>
<dbReference type="PANTHER" id="PTHR43377:SF2">
    <property type="entry name" value="BINDING ROSSMANN FOLD OXIDOREDUCTASE, PUTATIVE (AFU_ORTHOLOGUE AFUA_4G00560)-RELATED"/>
    <property type="match status" value="1"/>
</dbReference>
<feature type="region of interest" description="Disordered" evidence="1">
    <location>
        <begin position="1"/>
        <end position="25"/>
    </location>
</feature>
<dbReference type="RefSeq" id="WP_200761203.1">
    <property type="nucleotide sequence ID" value="NZ_CP036425.1"/>
</dbReference>
<feature type="domain" description="GFO/IDH/MocA-like oxidoreductase" evidence="3">
    <location>
        <begin position="517"/>
        <end position="639"/>
    </location>
</feature>
<dbReference type="Gene3D" id="3.30.360.10">
    <property type="entry name" value="Dihydrodipicolinate Reductase, domain 2"/>
    <property type="match status" value="1"/>
</dbReference>
<dbReference type="SUPFAM" id="SSF55347">
    <property type="entry name" value="Glyceraldehyde-3-phosphate dehydrogenase-like, C-terminal domain"/>
    <property type="match status" value="1"/>
</dbReference>
<name>A0A517YW59_9BACT</name>
<dbReference type="GO" id="GO:0047061">
    <property type="term" value="F:glucose-fructose oxidoreductase activity"/>
    <property type="evidence" value="ECO:0007669"/>
    <property type="project" value="UniProtKB-EC"/>
</dbReference>
<protein>
    <submittedName>
        <fullName evidence="4">Glucose--fructose oxidoreductase</fullName>
        <ecNumber evidence="4">1.1.99.28</ecNumber>
    </submittedName>
</protein>
<keyword evidence="4" id="KW-0560">Oxidoreductase</keyword>
<evidence type="ECO:0000313" key="4">
    <source>
        <dbReference type="EMBL" id="QDU34447.1"/>
    </source>
</evidence>
<evidence type="ECO:0000259" key="2">
    <source>
        <dbReference type="Pfam" id="PF01408"/>
    </source>
</evidence>
<gene>
    <name evidence="4" type="primary">gfo_4</name>
    <name evidence="4" type="ORF">KS4_25170</name>
</gene>
<feature type="domain" description="Gfo/Idh/MocA-like oxidoreductase N-terminal" evidence="2">
    <location>
        <begin position="388"/>
        <end position="505"/>
    </location>
</feature>
<evidence type="ECO:0000256" key="1">
    <source>
        <dbReference type="SAM" id="MobiDB-lite"/>
    </source>
</evidence>
<dbReference type="AlphaFoldDB" id="A0A517YW59"/>
<dbReference type="GO" id="GO:0000166">
    <property type="term" value="F:nucleotide binding"/>
    <property type="evidence" value="ECO:0007669"/>
    <property type="project" value="InterPro"/>
</dbReference>
<proteinExistence type="predicted"/>
<dbReference type="InterPro" id="IPR051450">
    <property type="entry name" value="Gfo/Idh/MocA_Oxidoreductases"/>
</dbReference>
<dbReference type="InterPro" id="IPR000683">
    <property type="entry name" value="Gfo/Idh/MocA-like_OxRdtase_N"/>
</dbReference>
<dbReference type="EMBL" id="CP036425">
    <property type="protein sequence ID" value="QDU34447.1"/>
    <property type="molecule type" value="Genomic_DNA"/>
</dbReference>
<dbReference type="KEGG" id="pcor:KS4_25170"/>
<dbReference type="InterPro" id="IPR036291">
    <property type="entry name" value="NAD(P)-bd_dom_sf"/>
</dbReference>
<reference evidence="4 5" key="1">
    <citation type="submission" date="2019-02" db="EMBL/GenBank/DDBJ databases">
        <title>Deep-cultivation of Planctomycetes and their phenomic and genomic characterization uncovers novel biology.</title>
        <authorList>
            <person name="Wiegand S."/>
            <person name="Jogler M."/>
            <person name="Boedeker C."/>
            <person name="Pinto D."/>
            <person name="Vollmers J."/>
            <person name="Rivas-Marin E."/>
            <person name="Kohn T."/>
            <person name="Peeters S.H."/>
            <person name="Heuer A."/>
            <person name="Rast P."/>
            <person name="Oberbeckmann S."/>
            <person name="Bunk B."/>
            <person name="Jeske O."/>
            <person name="Meyerdierks A."/>
            <person name="Storesund J.E."/>
            <person name="Kallscheuer N."/>
            <person name="Luecker S."/>
            <person name="Lage O.M."/>
            <person name="Pohl T."/>
            <person name="Merkel B.J."/>
            <person name="Hornburger P."/>
            <person name="Mueller R.-W."/>
            <person name="Bruemmer F."/>
            <person name="Labrenz M."/>
            <person name="Spormann A.M."/>
            <person name="Op den Camp H."/>
            <person name="Overmann J."/>
            <person name="Amann R."/>
            <person name="Jetten M.S.M."/>
            <person name="Mascher T."/>
            <person name="Medema M.H."/>
            <person name="Devos D.P."/>
            <person name="Kaster A.-K."/>
            <person name="Ovreas L."/>
            <person name="Rohde M."/>
            <person name="Galperin M.Y."/>
            <person name="Jogler C."/>
        </authorList>
    </citation>
    <scope>NUCLEOTIDE SEQUENCE [LARGE SCALE GENOMIC DNA]</scope>
    <source>
        <strain evidence="4 5">KS4</strain>
    </source>
</reference>
<dbReference type="EC" id="1.1.99.28" evidence="4"/>
<dbReference type="Pfam" id="PF01408">
    <property type="entry name" value="GFO_IDH_MocA"/>
    <property type="match status" value="1"/>
</dbReference>
<feature type="compositionally biased region" description="Polar residues" evidence="1">
    <location>
        <begin position="1"/>
        <end position="21"/>
    </location>
</feature>
<dbReference type="SUPFAM" id="SSF51735">
    <property type="entry name" value="NAD(P)-binding Rossmann-fold domains"/>
    <property type="match status" value="1"/>
</dbReference>
<accession>A0A517YW59</accession>
<evidence type="ECO:0000313" key="5">
    <source>
        <dbReference type="Proteomes" id="UP000317369"/>
    </source>
</evidence>
<dbReference type="Proteomes" id="UP000317369">
    <property type="component" value="Chromosome"/>
</dbReference>
<dbReference type="Pfam" id="PF22725">
    <property type="entry name" value="GFO_IDH_MocA_C3"/>
    <property type="match status" value="1"/>
</dbReference>
<evidence type="ECO:0000259" key="3">
    <source>
        <dbReference type="Pfam" id="PF22725"/>
    </source>
</evidence>
<keyword evidence="5" id="KW-1185">Reference proteome</keyword>
<dbReference type="Gene3D" id="3.40.50.720">
    <property type="entry name" value="NAD(P)-binding Rossmann-like Domain"/>
    <property type="match status" value="1"/>
</dbReference>
<dbReference type="InterPro" id="IPR055170">
    <property type="entry name" value="GFO_IDH_MocA-like_dom"/>
</dbReference>
<sequence length="761" mass="86599">MPKQQTSSTDANINKQQSSTLPEGLPAGIARLPDIDLRQLYQLTDDTGIFQHAVYAAPDPNHGYCIDDNARALIAAVLHARLRGYDERIVPLQRYLTFLAYAYNEDTHAFRNFMGYDRHWLEDIGSTDSQGRTIWALGLTVHHAPNDIIRELAEQLLFKSYQAASHFKFIRSQTFSLIGLQEYLSYNPDHKEIRELRDVIANRLFDRYKENATQDWPWWENTVTYDNAKLPHALLICGKDMRRDDMVEAALTSLEWLYEVQLADDGHLSIIGNDGWLQKGHTKAMFDQQPLEAYAMIHGCLTAAAMTKDSKWAKYAWNCFSWFTGRNDTGIPLYHPDTGGCQDGLEASGPNKNQGAESSLAYLLSVLELHLYYELLAARITSTQPETFGIGLIGDGNTAAFTMQNFVKHEHLRPISAWSTAPEKVKHITSPLSMTACNDLKDLLDDPRIQIIYIASQPNMRSSHAIAALNAGKHVLLEKPIATDLGSAHQIIQTAHQRDLVLGVNLMMRFGPLTHPVKQLIRRSILGMPLRGYYINRAGDAGLPDNHWFWDNEISGGIFIEHGVHAFDLMRYWLGESQVLSASRFRRHFNDDPNEQSLIDQATCDLRYGYQTTVNFYHGFNQPVPLDMQDSRIIFERGQIILRGWIPSQIEIRGILTNSEIDQLQALFPKATIKTIRTFDEPLDIMHHHGRSTRIDCEIHLKWSSDHDKQTLYSNATQHLMQDFIKRIEHRRHRLRADANDALAALMIALDADRIAKGVTP</sequence>